<evidence type="ECO:0000256" key="8">
    <source>
        <dbReference type="ARBA" id="ARBA00022676"/>
    </source>
</evidence>
<dbReference type="EMBL" id="SMAK01000006">
    <property type="protein sequence ID" value="TCT10013.1"/>
    <property type="molecule type" value="Genomic_DNA"/>
</dbReference>
<evidence type="ECO:0000256" key="3">
    <source>
        <dbReference type="ARBA" id="ARBA00007955"/>
    </source>
</evidence>
<keyword evidence="12" id="KW-0963">Cytoplasm</keyword>
<keyword evidence="12" id="KW-0067">ATP-binding</keyword>
<dbReference type="PROSITE" id="PS01316">
    <property type="entry name" value="ATP_P_PHORIBOSYLTR"/>
    <property type="match status" value="1"/>
</dbReference>
<dbReference type="CDD" id="cd13593">
    <property type="entry name" value="PBP2_HisGL3"/>
    <property type="match status" value="1"/>
</dbReference>
<reference evidence="14 15" key="1">
    <citation type="submission" date="2019-03" db="EMBL/GenBank/DDBJ databases">
        <title>Genomic Encyclopedia of Type Strains, Phase IV (KMG-IV): sequencing the most valuable type-strain genomes for metagenomic binning, comparative biology and taxonomic classification.</title>
        <authorList>
            <person name="Goeker M."/>
        </authorList>
    </citation>
    <scope>NUCLEOTIDE SEQUENCE [LARGE SCALE GENOMIC DNA]</scope>
    <source>
        <strain evidence="14 15">DSM 19345</strain>
    </source>
</reference>
<dbReference type="GO" id="GO:0000105">
    <property type="term" value="P:L-histidine biosynthetic process"/>
    <property type="evidence" value="ECO:0007669"/>
    <property type="project" value="UniProtKB-UniRule"/>
</dbReference>
<evidence type="ECO:0000256" key="1">
    <source>
        <dbReference type="ARBA" id="ARBA00000915"/>
    </source>
</evidence>
<evidence type="ECO:0000256" key="11">
    <source>
        <dbReference type="ARBA" id="ARBA00024861"/>
    </source>
</evidence>
<dbReference type="InterPro" id="IPR020621">
    <property type="entry name" value="ATP-PRT_HisG_long"/>
</dbReference>
<organism evidence="14 15">
    <name type="scientific">Tepidamorphus gemmatus</name>
    <dbReference type="NCBI Taxonomy" id="747076"/>
    <lineage>
        <taxon>Bacteria</taxon>
        <taxon>Pseudomonadati</taxon>
        <taxon>Pseudomonadota</taxon>
        <taxon>Alphaproteobacteria</taxon>
        <taxon>Hyphomicrobiales</taxon>
        <taxon>Tepidamorphaceae</taxon>
        <taxon>Tepidamorphus</taxon>
    </lineage>
</organism>
<comment type="similarity">
    <text evidence="3 12">Belongs to the ATP phosphoribosyltransferase family. Long subfamily.</text>
</comment>
<evidence type="ECO:0000256" key="7">
    <source>
        <dbReference type="ARBA" id="ARBA00022605"/>
    </source>
</evidence>
<keyword evidence="12" id="KW-0547">Nucleotide-binding</keyword>
<comment type="cofactor">
    <cofactor evidence="12">
        <name>Mg(2+)</name>
        <dbReference type="ChEBI" id="CHEBI:18420"/>
    </cofactor>
</comment>
<evidence type="ECO:0000256" key="4">
    <source>
        <dbReference type="ARBA" id="ARBA00009489"/>
    </source>
</evidence>
<keyword evidence="8 12" id="KW-0328">Glycosyltransferase</keyword>
<dbReference type="Proteomes" id="UP000295678">
    <property type="component" value="Unassembled WGS sequence"/>
</dbReference>
<keyword evidence="12" id="KW-0479">Metal-binding</keyword>
<keyword evidence="15" id="KW-1185">Reference proteome</keyword>
<proteinExistence type="inferred from homology"/>
<keyword evidence="7 12" id="KW-0028">Amino-acid biosynthesis</keyword>
<dbReference type="Pfam" id="PF01634">
    <property type="entry name" value="HisG"/>
    <property type="match status" value="1"/>
</dbReference>
<dbReference type="UniPathway" id="UPA00031">
    <property type="reaction ID" value="UER00006"/>
</dbReference>
<dbReference type="SUPFAM" id="SSF53850">
    <property type="entry name" value="Periplasmic binding protein-like II"/>
    <property type="match status" value="1"/>
</dbReference>
<dbReference type="EC" id="2.4.2.17" evidence="5 12"/>
<dbReference type="GO" id="GO:0005524">
    <property type="term" value="F:ATP binding"/>
    <property type="evidence" value="ECO:0007669"/>
    <property type="project" value="UniProtKB-KW"/>
</dbReference>
<dbReference type="GO" id="GO:0003879">
    <property type="term" value="F:ATP phosphoribosyltransferase activity"/>
    <property type="evidence" value="ECO:0007669"/>
    <property type="project" value="UniProtKB-UniRule"/>
</dbReference>
<evidence type="ECO:0000256" key="2">
    <source>
        <dbReference type="ARBA" id="ARBA00004667"/>
    </source>
</evidence>
<comment type="subcellular location">
    <subcellularLocation>
        <location evidence="12">Cytoplasm</location>
    </subcellularLocation>
</comment>
<dbReference type="Gene3D" id="3.40.190.10">
    <property type="entry name" value="Periplasmic binding protein-like II"/>
    <property type="match status" value="2"/>
</dbReference>
<dbReference type="GO" id="GO:0005737">
    <property type="term" value="C:cytoplasm"/>
    <property type="evidence" value="ECO:0007669"/>
    <property type="project" value="UniProtKB-SubCell"/>
</dbReference>
<keyword evidence="12" id="KW-0460">Magnesium</keyword>
<comment type="activity regulation">
    <text evidence="12">Feedback inhibited by histidine.</text>
</comment>
<dbReference type="InterPro" id="IPR001348">
    <property type="entry name" value="ATP_PRibTrfase_HisG"/>
</dbReference>
<keyword evidence="10 12" id="KW-0368">Histidine biosynthesis</keyword>
<dbReference type="GO" id="GO:0000287">
    <property type="term" value="F:magnesium ion binding"/>
    <property type="evidence" value="ECO:0007669"/>
    <property type="project" value="UniProtKB-UniRule"/>
</dbReference>
<feature type="domain" description="ATP phosphoribosyltransferase catalytic" evidence="13">
    <location>
        <begin position="56"/>
        <end position="230"/>
    </location>
</feature>
<evidence type="ECO:0000256" key="12">
    <source>
        <dbReference type="HAMAP-Rule" id="MF_00079"/>
    </source>
</evidence>
<dbReference type="HAMAP" id="MF_00079">
    <property type="entry name" value="HisG_Long"/>
    <property type="match status" value="1"/>
</dbReference>
<dbReference type="PANTHER" id="PTHR21403">
    <property type="entry name" value="ATP PHOSPHORIBOSYLTRANSFERASE ATP-PRTASE"/>
    <property type="match status" value="1"/>
</dbReference>
<gene>
    <name evidence="12" type="primary">hisG</name>
    <name evidence="14" type="ORF">EDC22_106208</name>
</gene>
<name>A0A4R3MBA2_9HYPH</name>
<dbReference type="OrthoDB" id="9806435at2"/>
<dbReference type="InterPro" id="IPR013820">
    <property type="entry name" value="ATP_PRibTrfase_cat"/>
</dbReference>
<dbReference type="PANTHER" id="PTHR21403:SF8">
    <property type="entry name" value="ATP PHOSPHORIBOSYLTRANSFERASE"/>
    <property type="match status" value="1"/>
</dbReference>
<evidence type="ECO:0000313" key="14">
    <source>
        <dbReference type="EMBL" id="TCT10013.1"/>
    </source>
</evidence>
<comment type="catalytic activity">
    <reaction evidence="1 12">
        <text>1-(5-phospho-beta-D-ribosyl)-ATP + diphosphate = 5-phospho-alpha-D-ribose 1-diphosphate + ATP</text>
        <dbReference type="Rhea" id="RHEA:18473"/>
        <dbReference type="ChEBI" id="CHEBI:30616"/>
        <dbReference type="ChEBI" id="CHEBI:33019"/>
        <dbReference type="ChEBI" id="CHEBI:58017"/>
        <dbReference type="ChEBI" id="CHEBI:73183"/>
        <dbReference type="EC" id="2.4.2.17"/>
    </reaction>
</comment>
<evidence type="ECO:0000256" key="5">
    <source>
        <dbReference type="ARBA" id="ARBA00011946"/>
    </source>
</evidence>
<keyword evidence="9 12" id="KW-0808">Transferase</keyword>
<dbReference type="NCBIfam" id="TIGR00070">
    <property type="entry name" value="hisG"/>
    <property type="match status" value="1"/>
</dbReference>
<comment type="pathway">
    <text evidence="2 12">Amino-acid biosynthesis; L-histidine biosynthesis; L-histidine from 5-phospho-alpha-D-ribose 1-diphosphate: step 1/9.</text>
</comment>
<comment type="caution">
    <text evidence="14">The sequence shown here is derived from an EMBL/GenBank/DDBJ whole genome shotgun (WGS) entry which is preliminary data.</text>
</comment>
<dbReference type="InterPro" id="IPR018198">
    <property type="entry name" value="ATP_PRibTrfase_CS"/>
</dbReference>
<evidence type="ECO:0000313" key="15">
    <source>
        <dbReference type="Proteomes" id="UP000295678"/>
    </source>
</evidence>
<comment type="similarity">
    <text evidence="4">Belongs to the ATP phosphoribosyltransferase family. Short subfamily.</text>
</comment>
<dbReference type="RefSeq" id="WP_132806836.1">
    <property type="nucleotide sequence ID" value="NZ_SMAK01000006.1"/>
</dbReference>
<evidence type="ECO:0000259" key="13">
    <source>
        <dbReference type="Pfam" id="PF01634"/>
    </source>
</evidence>
<protein>
    <recommendedName>
        <fullName evidence="6 12">ATP phosphoribosyltransferase</fullName>
        <shortName evidence="12">ATP-PRT</shortName>
        <shortName evidence="12">ATP-PRTase</shortName>
        <ecNumber evidence="5 12">2.4.2.17</ecNumber>
    </recommendedName>
</protein>
<evidence type="ECO:0000256" key="10">
    <source>
        <dbReference type="ARBA" id="ARBA00023102"/>
    </source>
</evidence>
<comment type="function">
    <text evidence="11 12">Catalyzes the condensation of ATP and 5-phosphoribose 1-diphosphate to form N'-(5'-phosphoribosyl)-ATP (PR-ATP). Has a crucial role in the pathway because the rate of histidine biosynthesis seems to be controlled primarily by regulation of HisG enzymatic activity.</text>
</comment>
<accession>A0A4R3MBA2</accession>
<sequence length="334" mass="36063">MSAPLLIAVPSKGRLQENADRFFARAGLDLVRSRGARDYRGTIAGIDGVEVLFLSASEITRELAAGNVHLGITGEDLVREMIADADSRVELVTPLGFGAANVVVAVPQMWIDVRSMADLDDVAQGFHARHGRRLRVATKYVNLTRRFFAEHSVGDYLIVESAGATEGAPASGTADLIVDITTTGATLAANALKVLDDGVILESQANLVAALGAAWHDSTLVALRTLLDRIAAEERARTMREVRAAVEGDARKVFEELRSRFDCVAPFGVEKSAPLVLHVSVDRLYGLVDRLRDSGARTVTVSVLDYVFLADNPLYDRVIGRLRAASGSRRARTE</sequence>
<evidence type="ECO:0000256" key="9">
    <source>
        <dbReference type="ARBA" id="ARBA00022679"/>
    </source>
</evidence>
<evidence type="ECO:0000256" key="6">
    <source>
        <dbReference type="ARBA" id="ARBA00020998"/>
    </source>
</evidence>
<dbReference type="AlphaFoldDB" id="A0A4R3MBA2"/>